<evidence type="ECO:0000313" key="3">
    <source>
        <dbReference type="Proteomes" id="UP001152130"/>
    </source>
</evidence>
<evidence type="ECO:0000313" key="2">
    <source>
        <dbReference type="EMBL" id="KAJ4017581.1"/>
    </source>
</evidence>
<dbReference type="AlphaFoldDB" id="A0A9W8PUM1"/>
<feature type="region of interest" description="Disordered" evidence="1">
    <location>
        <begin position="132"/>
        <end position="155"/>
    </location>
</feature>
<proteinExistence type="predicted"/>
<evidence type="ECO:0000256" key="1">
    <source>
        <dbReference type="SAM" id="MobiDB-lite"/>
    </source>
</evidence>
<organism evidence="2 3">
    <name type="scientific">Fusarium irregulare</name>
    <dbReference type="NCBI Taxonomy" id="2494466"/>
    <lineage>
        <taxon>Eukaryota</taxon>
        <taxon>Fungi</taxon>
        <taxon>Dikarya</taxon>
        <taxon>Ascomycota</taxon>
        <taxon>Pezizomycotina</taxon>
        <taxon>Sordariomycetes</taxon>
        <taxon>Hypocreomycetidae</taxon>
        <taxon>Hypocreales</taxon>
        <taxon>Nectriaceae</taxon>
        <taxon>Fusarium</taxon>
        <taxon>Fusarium incarnatum-equiseti species complex</taxon>
    </lineage>
</organism>
<accession>A0A9W8PUM1</accession>
<keyword evidence="3" id="KW-1185">Reference proteome</keyword>
<dbReference type="OrthoDB" id="5402033at2759"/>
<comment type="caution">
    <text evidence="2">The sequence shown here is derived from an EMBL/GenBank/DDBJ whole genome shotgun (WGS) entry which is preliminary data.</text>
</comment>
<protein>
    <submittedName>
        <fullName evidence="2">Uncharacterized protein</fullName>
    </submittedName>
</protein>
<name>A0A9W8PUM1_9HYPO</name>
<reference evidence="2" key="1">
    <citation type="submission" date="2022-10" db="EMBL/GenBank/DDBJ databases">
        <title>Fusarium specimens isolated from Avocado Roots.</title>
        <authorList>
            <person name="Stajich J."/>
            <person name="Roper C."/>
            <person name="Heimlech-Rivalta G."/>
        </authorList>
    </citation>
    <scope>NUCLEOTIDE SEQUENCE</scope>
    <source>
        <strain evidence="2">CF00143</strain>
    </source>
</reference>
<dbReference type="EMBL" id="JAPDHF010000005">
    <property type="protein sequence ID" value="KAJ4017581.1"/>
    <property type="molecule type" value="Genomic_DNA"/>
</dbReference>
<sequence>MVRTKKGPAVSKGSKVHLEGSKYIRHNRIFNDHTGKPALMSWSAPERDGPLPPLSSWIYYMVHPDVPHDFDGDALHWGLTLPSSVGQGGLFRYEFFFLPGAAAEECHAHFLGEMKARGTIWRHIRKVNRAMDLKKQESGPQEEEDSYLRSTSDEEDSKYELHGFIGQKEYEWVHDPSSDEDYANCQLPGLVWPRDDRDCVCVYYRGWFFMYHDADTSFTRGEAEKRAVSLVRFDPIPLEWDEEQDGVKKWDPMDHPLCSEPIPIVNEGSDYSLGSWQDNRTRESWEQKADEATTHAWELGWKSW</sequence>
<gene>
    <name evidence="2" type="ORF">NW766_003646</name>
</gene>
<dbReference type="Proteomes" id="UP001152130">
    <property type="component" value="Unassembled WGS sequence"/>
</dbReference>